<name>A0AA49JVP1_9BACT</name>
<keyword evidence="6" id="KW-1185">Reference proteome</keyword>
<dbReference type="CDD" id="cd24006">
    <property type="entry name" value="ASKHA_NBD_PPX_GppA"/>
    <property type="match status" value="1"/>
</dbReference>
<dbReference type="InterPro" id="IPR003695">
    <property type="entry name" value="Ppx_GppA_N"/>
</dbReference>
<feature type="domain" description="Ppx/GppA phosphatase C-terminal" evidence="3">
    <location>
        <begin position="334"/>
        <end position="480"/>
    </location>
</feature>
<dbReference type="AlphaFoldDB" id="A0AA49JVP1"/>
<dbReference type="Gene3D" id="1.10.3210.10">
    <property type="entry name" value="Hypothetical protein af1432"/>
    <property type="match status" value="1"/>
</dbReference>
<dbReference type="Gene3D" id="3.30.420.40">
    <property type="match status" value="1"/>
</dbReference>
<dbReference type="GO" id="GO:0016462">
    <property type="term" value="F:pyrophosphatase activity"/>
    <property type="evidence" value="ECO:0007669"/>
    <property type="project" value="TreeGrafter"/>
</dbReference>
<dbReference type="Proteomes" id="UP001229955">
    <property type="component" value="Chromosome"/>
</dbReference>
<sequence>MTHPKPSESPYRSARDEREQRIAAIDIGSNSIRQIVADVFPDGTIRVVDEMKAAPRLGAGLDELGRLDDGHMAEAIEALTRMGTLARQLGAKRIEAVATSAVRDAANGQGFLTRVRRETGLKVRLLHGEEEARLAFRSALAHFELGAGRSVVMDIGGGSLELALAAEGLVERLMTFPFGAIRMTEQFLAGGNGPKGVKKLRKHVRQAIRKALPLRDWRGAEVIGSGGTFTNLAGMFLARQGIRVRSVHGTRIPRHEVEHILEQLAAMTPEERLAVEGLNPGRADIIVAGLAVAAEVLARVEPRELAASGYGIREGLLLETARVKAVIADPGEARERSVMAFAERCHYEAPHSQQVRTLALQLFDALGTRLGCDPADRQTLSDAALLHDVGYHINYQGHHKHSFHLIQHADLLGIPPDEQIVIAHVARYHRGSEPKRKHEEFCSLDRETRERIRRLSAILRVADGLDRGHVRAVERVKVRWLERAIRVTPVPRRANAPLRLELWGASRKSGLLADVAGLPVEIVGPDGTVYVPDDADSA</sequence>
<feature type="domain" description="Ppx/GppA phosphatase N-terminal" evidence="2">
    <location>
        <begin position="42"/>
        <end position="320"/>
    </location>
</feature>
<dbReference type="SUPFAM" id="SSF53067">
    <property type="entry name" value="Actin-like ATPase domain"/>
    <property type="match status" value="2"/>
</dbReference>
<dbReference type="Pfam" id="PF02541">
    <property type="entry name" value="Ppx-GppA"/>
    <property type="match status" value="1"/>
</dbReference>
<reference evidence="4" key="1">
    <citation type="submission" date="2023-07" db="EMBL/GenBank/DDBJ databases">
        <authorList>
            <person name="Haufschild T."/>
            <person name="Kallscheuer N."/>
            <person name="Hammer J."/>
            <person name="Kohn T."/>
            <person name="Kabuu M."/>
            <person name="Jogler M."/>
            <person name="Wohfarth N."/>
            <person name="Heuer A."/>
            <person name="Rohde M."/>
            <person name="van Teeseling M.C.F."/>
            <person name="Jogler C."/>
        </authorList>
    </citation>
    <scope>NUCLEOTIDE SEQUENCE</scope>
    <source>
        <strain evidence="4">Strain 138</strain>
        <strain evidence="5">Strain 318</strain>
    </source>
</reference>
<evidence type="ECO:0000313" key="5">
    <source>
        <dbReference type="EMBL" id="WKW15677.1"/>
    </source>
</evidence>
<gene>
    <name evidence="4" type="ORF">Strain138_002079</name>
    <name evidence="5" type="ORF">Strain318_002078</name>
</gene>
<dbReference type="SUPFAM" id="SSF109604">
    <property type="entry name" value="HD-domain/PDEase-like"/>
    <property type="match status" value="1"/>
</dbReference>
<dbReference type="EMBL" id="CP130613">
    <property type="protein sequence ID" value="WKW15677.1"/>
    <property type="molecule type" value="Genomic_DNA"/>
</dbReference>
<dbReference type="CDD" id="cd00077">
    <property type="entry name" value="HDc"/>
    <property type="match status" value="1"/>
</dbReference>
<dbReference type="Pfam" id="PF21447">
    <property type="entry name" value="Ppx-GppA_III"/>
    <property type="match status" value="1"/>
</dbReference>
<evidence type="ECO:0000259" key="3">
    <source>
        <dbReference type="Pfam" id="PF21447"/>
    </source>
</evidence>
<evidence type="ECO:0000313" key="4">
    <source>
        <dbReference type="EMBL" id="WKW12770.1"/>
    </source>
</evidence>
<accession>A0AA49JVP1</accession>
<evidence type="ECO:0000259" key="2">
    <source>
        <dbReference type="Pfam" id="PF02541"/>
    </source>
</evidence>
<dbReference type="PIRSF" id="PIRSF001267">
    <property type="entry name" value="Pyrophosphatase_GppA_Ppx"/>
    <property type="match status" value="1"/>
</dbReference>
<accession>A0AA49K1G2</accession>
<protein>
    <submittedName>
        <fullName evidence="4">Ppx/GppA phosphatase family protein</fullName>
    </submittedName>
</protein>
<dbReference type="InterPro" id="IPR043129">
    <property type="entry name" value="ATPase_NBD"/>
</dbReference>
<dbReference type="InterPro" id="IPR030673">
    <property type="entry name" value="PyroPPase_GppA_Ppx"/>
</dbReference>
<dbReference type="InterPro" id="IPR048950">
    <property type="entry name" value="Ppx_GppA_C"/>
</dbReference>
<dbReference type="InterPro" id="IPR050273">
    <property type="entry name" value="GppA/Ppx_hydrolase"/>
</dbReference>
<dbReference type="EMBL" id="CP130612">
    <property type="protein sequence ID" value="WKW12770.1"/>
    <property type="molecule type" value="Genomic_DNA"/>
</dbReference>
<dbReference type="RefSeq" id="WP_367885647.1">
    <property type="nucleotide sequence ID" value="NZ_CP130612.1"/>
</dbReference>
<organism evidence="4">
    <name type="scientific">Pseudogemmatithrix spongiicola</name>
    <dbReference type="NCBI Taxonomy" id="3062599"/>
    <lineage>
        <taxon>Bacteria</taxon>
        <taxon>Pseudomonadati</taxon>
        <taxon>Gemmatimonadota</taxon>
        <taxon>Gemmatimonadia</taxon>
        <taxon>Gemmatimonadales</taxon>
        <taxon>Gemmatimonadaceae</taxon>
        <taxon>Pseudogemmatithrix</taxon>
    </lineage>
</organism>
<keyword evidence="1" id="KW-0378">Hydrolase</keyword>
<dbReference type="Gene3D" id="3.30.420.150">
    <property type="entry name" value="Exopolyphosphatase. Domain 2"/>
    <property type="match status" value="1"/>
</dbReference>
<dbReference type="PANTHER" id="PTHR30005">
    <property type="entry name" value="EXOPOLYPHOSPHATASE"/>
    <property type="match status" value="1"/>
</dbReference>
<dbReference type="KEGG" id="pspc:Strain318_002078"/>
<proteinExistence type="predicted"/>
<evidence type="ECO:0000256" key="1">
    <source>
        <dbReference type="ARBA" id="ARBA00022801"/>
    </source>
</evidence>
<evidence type="ECO:0000313" key="6">
    <source>
        <dbReference type="Proteomes" id="UP001229955"/>
    </source>
</evidence>
<dbReference type="PANTHER" id="PTHR30005:SF0">
    <property type="entry name" value="RETROGRADE REGULATION PROTEIN 2"/>
    <property type="match status" value="1"/>
</dbReference>
<dbReference type="InterPro" id="IPR003607">
    <property type="entry name" value="HD/PDEase_dom"/>
</dbReference>